<comment type="caution">
    <text evidence="1">The sequence shown here is derived from an EMBL/GenBank/DDBJ whole genome shotgun (WGS) entry which is preliminary data.</text>
</comment>
<evidence type="ECO:0000313" key="1">
    <source>
        <dbReference type="EMBL" id="PXA04810.1"/>
    </source>
</evidence>
<dbReference type="EMBL" id="QHJQ01000003">
    <property type="protein sequence ID" value="PXA04810.1"/>
    <property type="molecule type" value="Genomic_DNA"/>
</dbReference>
<name>A0A317ZH81_9BACT</name>
<protein>
    <submittedName>
        <fullName evidence="1">Uncharacterized protein</fullName>
    </submittedName>
</protein>
<dbReference type="RefSeq" id="WP_110130616.1">
    <property type="nucleotide sequence ID" value="NZ_QHJQ01000003.1"/>
</dbReference>
<dbReference type="InParanoid" id="A0A317ZH81"/>
<evidence type="ECO:0000313" key="2">
    <source>
        <dbReference type="Proteomes" id="UP000247099"/>
    </source>
</evidence>
<keyword evidence="2" id="KW-1185">Reference proteome</keyword>
<sequence>MKLAELKDIVAEIRDEDVPVCSDIKAPMPVNGMTDELHAAIRDQDGFKAHLKDLKEGAL</sequence>
<proteinExistence type="predicted"/>
<dbReference type="AlphaFoldDB" id="A0A317ZH81"/>
<dbReference type="Proteomes" id="UP000247099">
    <property type="component" value="Unassembled WGS sequence"/>
</dbReference>
<accession>A0A317ZH81</accession>
<organism evidence="1 2">
    <name type="scientific">Coraliomargarita sinensis</name>
    <dbReference type="NCBI Taxonomy" id="2174842"/>
    <lineage>
        <taxon>Bacteria</taxon>
        <taxon>Pseudomonadati</taxon>
        <taxon>Verrucomicrobiota</taxon>
        <taxon>Opitutia</taxon>
        <taxon>Puniceicoccales</taxon>
        <taxon>Coraliomargaritaceae</taxon>
        <taxon>Coraliomargarita</taxon>
    </lineage>
</organism>
<gene>
    <name evidence="1" type="ORF">DDZ13_06500</name>
</gene>
<reference evidence="1 2" key="1">
    <citation type="submission" date="2018-05" db="EMBL/GenBank/DDBJ databases">
        <title>Coraliomargarita sinensis sp. nov., isolated from a marine solar saltern.</title>
        <authorList>
            <person name="Zhou L.Y."/>
        </authorList>
    </citation>
    <scope>NUCLEOTIDE SEQUENCE [LARGE SCALE GENOMIC DNA]</scope>
    <source>
        <strain evidence="1 2">WN38</strain>
    </source>
</reference>